<organism evidence="2 3">
    <name type="scientific">Phytohabitans flavus</name>
    <dbReference type="NCBI Taxonomy" id="1076124"/>
    <lineage>
        <taxon>Bacteria</taxon>
        <taxon>Bacillati</taxon>
        <taxon>Actinomycetota</taxon>
        <taxon>Actinomycetes</taxon>
        <taxon>Micromonosporales</taxon>
        <taxon>Micromonosporaceae</taxon>
    </lineage>
</organism>
<dbReference type="Proteomes" id="UP000502508">
    <property type="component" value="Chromosome"/>
</dbReference>
<dbReference type="Pfam" id="PF14534">
    <property type="entry name" value="DUF4440"/>
    <property type="match status" value="1"/>
</dbReference>
<evidence type="ECO:0000313" key="3">
    <source>
        <dbReference type="Proteomes" id="UP000502508"/>
    </source>
</evidence>
<dbReference type="AlphaFoldDB" id="A0A6F8XJU2"/>
<dbReference type="InterPro" id="IPR032710">
    <property type="entry name" value="NTF2-like_dom_sf"/>
</dbReference>
<evidence type="ECO:0000259" key="1">
    <source>
        <dbReference type="Pfam" id="PF14534"/>
    </source>
</evidence>
<reference evidence="2 3" key="2">
    <citation type="submission" date="2020-03" db="EMBL/GenBank/DDBJ databases">
        <authorList>
            <person name="Ichikawa N."/>
            <person name="Kimura A."/>
            <person name="Kitahashi Y."/>
            <person name="Uohara A."/>
        </authorList>
    </citation>
    <scope>NUCLEOTIDE SEQUENCE [LARGE SCALE GENOMIC DNA]</scope>
    <source>
        <strain evidence="2 3">NBRC 107702</strain>
    </source>
</reference>
<dbReference type="NCBIfam" id="TIGR02246">
    <property type="entry name" value="SgcJ/EcaC family oxidoreductase"/>
    <property type="match status" value="1"/>
</dbReference>
<feature type="domain" description="DUF4440" evidence="1">
    <location>
        <begin position="21"/>
        <end position="132"/>
    </location>
</feature>
<name>A0A6F8XJU2_9ACTN</name>
<dbReference type="SUPFAM" id="SSF54427">
    <property type="entry name" value="NTF2-like"/>
    <property type="match status" value="1"/>
</dbReference>
<dbReference type="InterPro" id="IPR011944">
    <property type="entry name" value="Steroid_delta5-4_isomerase"/>
</dbReference>
<dbReference type="Gene3D" id="3.10.450.50">
    <property type="match status" value="1"/>
</dbReference>
<accession>A0A6F8XJU2</accession>
<dbReference type="EMBL" id="AP022870">
    <property type="protein sequence ID" value="BCB74069.1"/>
    <property type="molecule type" value="Genomic_DNA"/>
</dbReference>
<sequence length="142" mass="14879">MTANSPSPTVSESPAAEQAAIAAVSQRVVAAWANQDADAFADVFTPDGTLILPGLFLDGRDAIRSYMAAGFDGPYKGTRVTGQPIKIKFLDAGAAVLITQGGVLAPGETEVSDARAIRASWIVVKEEDGWRLAAYQNSPRDA</sequence>
<reference evidence="2 3" key="1">
    <citation type="submission" date="2020-03" db="EMBL/GenBank/DDBJ databases">
        <title>Whole genome shotgun sequence of Phytohabitans flavus NBRC 107702.</title>
        <authorList>
            <person name="Komaki H."/>
            <person name="Tamura T."/>
        </authorList>
    </citation>
    <scope>NUCLEOTIDE SEQUENCE [LARGE SCALE GENOMIC DNA]</scope>
    <source>
        <strain evidence="2 3">NBRC 107702</strain>
    </source>
</reference>
<evidence type="ECO:0000313" key="2">
    <source>
        <dbReference type="EMBL" id="BCB74069.1"/>
    </source>
</evidence>
<keyword evidence="3" id="KW-1185">Reference proteome</keyword>
<dbReference type="RefSeq" id="WP_173033333.1">
    <property type="nucleotide sequence ID" value="NZ_AP022870.1"/>
</dbReference>
<dbReference type="InterPro" id="IPR027843">
    <property type="entry name" value="DUF4440"/>
</dbReference>
<proteinExistence type="predicted"/>
<gene>
    <name evidence="2" type="ORF">Pflav_004790</name>
</gene>
<protein>
    <recommendedName>
        <fullName evidence="1">DUF4440 domain-containing protein</fullName>
    </recommendedName>
</protein>
<dbReference type="KEGG" id="pfla:Pflav_004790"/>